<dbReference type="CDD" id="cd04693">
    <property type="entry name" value="NUDIX_Hydrolase"/>
    <property type="match status" value="1"/>
</dbReference>
<dbReference type="SUPFAM" id="SSF55811">
    <property type="entry name" value="Nudix"/>
    <property type="match status" value="1"/>
</dbReference>
<dbReference type="EMBL" id="DVFV01000123">
    <property type="protein sequence ID" value="HIQ91384.1"/>
    <property type="molecule type" value="Genomic_DNA"/>
</dbReference>
<dbReference type="InterPro" id="IPR000086">
    <property type="entry name" value="NUDIX_hydrolase_dom"/>
</dbReference>
<dbReference type="GO" id="GO:0005737">
    <property type="term" value="C:cytoplasm"/>
    <property type="evidence" value="ECO:0007669"/>
    <property type="project" value="TreeGrafter"/>
</dbReference>
<accession>A0A9D1CZ84</accession>
<dbReference type="PANTHER" id="PTHR10885">
    <property type="entry name" value="ISOPENTENYL-DIPHOSPHATE DELTA-ISOMERASE"/>
    <property type="match status" value="1"/>
</dbReference>
<dbReference type="PROSITE" id="PS00893">
    <property type="entry name" value="NUDIX_BOX"/>
    <property type="match status" value="1"/>
</dbReference>
<dbReference type="Pfam" id="PF00293">
    <property type="entry name" value="NUDIX"/>
    <property type="match status" value="1"/>
</dbReference>
<evidence type="ECO:0000313" key="4">
    <source>
        <dbReference type="EMBL" id="HIQ91384.1"/>
    </source>
</evidence>
<evidence type="ECO:0000256" key="1">
    <source>
        <dbReference type="ARBA" id="ARBA00022801"/>
    </source>
</evidence>
<evidence type="ECO:0000313" key="5">
    <source>
        <dbReference type="Proteomes" id="UP000886786"/>
    </source>
</evidence>
<dbReference type="InterPro" id="IPR015797">
    <property type="entry name" value="NUDIX_hydrolase-like_dom_sf"/>
</dbReference>
<sequence length="168" mass="19462">MELVDLYNDRHEPTGLVSDKHSVPKGYFRVSVHVWIIDKKGNLLLQQRVSSSHKFPNMWANTGGAVEAGETPIAAAIREIKEELGLSISKYELKYIATYKRLIDYAEVYLLEKNINLKELTLDPKEVNDVKYVTQSEFKEMIKNGTGVKSSFDYFENYFYEMNREVKL</sequence>
<dbReference type="GO" id="GO:0016787">
    <property type="term" value="F:hydrolase activity"/>
    <property type="evidence" value="ECO:0007669"/>
    <property type="project" value="UniProtKB-KW"/>
</dbReference>
<comment type="caution">
    <text evidence="4">The sequence shown here is derived from an EMBL/GenBank/DDBJ whole genome shotgun (WGS) entry which is preliminary data.</text>
</comment>
<protein>
    <submittedName>
        <fullName evidence="4">NUDIX domain-containing protein</fullName>
    </submittedName>
</protein>
<dbReference type="PRINTS" id="PR00502">
    <property type="entry name" value="NUDIXFAMILY"/>
</dbReference>
<dbReference type="InterPro" id="IPR020084">
    <property type="entry name" value="NUDIX_hydrolase_CS"/>
</dbReference>
<dbReference type="AlphaFoldDB" id="A0A9D1CZ84"/>
<dbReference type="Gene3D" id="3.90.79.10">
    <property type="entry name" value="Nucleoside Triphosphate Pyrophosphohydrolase"/>
    <property type="match status" value="1"/>
</dbReference>
<keyword evidence="1 2" id="KW-0378">Hydrolase</keyword>
<dbReference type="PANTHER" id="PTHR10885:SF20">
    <property type="entry name" value="NUDIX HYDROLASE DOMAIN-CONTAINING PROTEIN"/>
    <property type="match status" value="1"/>
</dbReference>
<evidence type="ECO:0000259" key="3">
    <source>
        <dbReference type="PROSITE" id="PS51462"/>
    </source>
</evidence>
<dbReference type="PROSITE" id="PS51462">
    <property type="entry name" value="NUDIX"/>
    <property type="match status" value="1"/>
</dbReference>
<reference evidence="4" key="1">
    <citation type="submission" date="2020-10" db="EMBL/GenBank/DDBJ databases">
        <authorList>
            <person name="Gilroy R."/>
        </authorList>
    </citation>
    <scope>NUCLEOTIDE SEQUENCE</scope>
    <source>
        <strain evidence="4">CHK147-3167</strain>
    </source>
</reference>
<dbReference type="GO" id="GO:0009240">
    <property type="term" value="P:isopentenyl diphosphate biosynthetic process"/>
    <property type="evidence" value="ECO:0007669"/>
    <property type="project" value="TreeGrafter"/>
</dbReference>
<evidence type="ECO:0000256" key="2">
    <source>
        <dbReference type="RuleBase" id="RU003476"/>
    </source>
</evidence>
<dbReference type="Proteomes" id="UP000886786">
    <property type="component" value="Unassembled WGS sequence"/>
</dbReference>
<organism evidence="4 5">
    <name type="scientific">Candidatus Coprosoma intestinipullorum</name>
    <dbReference type="NCBI Taxonomy" id="2840752"/>
    <lineage>
        <taxon>Bacteria</taxon>
        <taxon>Bacillati</taxon>
        <taxon>Bacillota</taxon>
        <taxon>Bacillota incertae sedis</taxon>
        <taxon>Candidatus Coprosoma</taxon>
    </lineage>
</organism>
<proteinExistence type="inferred from homology"/>
<comment type="similarity">
    <text evidence="2">Belongs to the Nudix hydrolase family.</text>
</comment>
<dbReference type="InterPro" id="IPR020476">
    <property type="entry name" value="Nudix_hydrolase"/>
</dbReference>
<gene>
    <name evidence="4" type="ORF">IAB27_07175</name>
</gene>
<reference evidence="4" key="2">
    <citation type="journal article" date="2021" name="PeerJ">
        <title>Extensive microbial diversity within the chicken gut microbiome revealed by metagenomics and culture.</title>
        <authorList>
            <person name="Gilroy R."/>
            <person name="Ravi A."/>
            <person name="Getino M."/>
            <person name="Pursley I."/>
            <person name="Horton D.L."/>
            <person name="Alikhan N.F."/>
            <person name="Baker D."/>
            <person name="Gharbi K."/>
            <person name="Hall N."/>
            <person name="Watson M."/>
            <person name="Adriaenssens E.M."/>
            <person name="Foster-Nyarko E."/>
            <person name="Jarju S."/>
            <person name="Secka A."/>
            <person name="Antonio M."/>
            <person name="Oren A."/>
            <person name="Chaudhuri R.R."/>
            <person name="La Ragione R."/>
            <person name="Hildebrand F."/>
            <person name="Pallen M.J."/>
        </authorList>
    </citation>
    <scope>NUCLEOTIDE SEQUENCE</scope>
    <source>
        <strain evidence="4">CHK147-3167</strain>
    </source>
</reference>
<dbReference type="GO" id="GO:0004452">
    <property type="term" value="F:isopentenyl-diphosphate delta-isomerase activity"/>
    <property type="evidence" value="ECO:0007669"/>
    <property type="project" value="TreeGrafter"/>
</dbReference>
<feature type="domain" description="Nudix hydrolase" evidence="3">
    <location>
        <begin position="27"/>
        <end position="155"/>
    </location>
</feature>
<name>A0A9D1CZ84_9FIRM</name>